<dbReference type="Proteomes" id="UP000004810">
    <property type="component" value="Unassembled WGS sequence"/>
</dbReference>
<reference evidence="5" key="1">
    <citation type="submission" date="2012-08" db="EMBL/GenBank/DDBJ databases">
        <title>The Genome Sequence of Wuchereria bancrofti.</title>
        <authorList>
            <consortium name="The Broad Institute Genome Sequencing Platform"/>
            <consortium name="Broad Institute Genome Sequencing Center for Infectious Disease"/>
            <person name="Nutman T.B."/>
            <person name="Fink D.L."/>
            <person name="Russ C."/>
            <person name="Young S."/>
            <person name="Zeng Q."/>
            <person name="Koehrsen M."/>
            <person name="Alvarado L."/>
            <person name="Berlin A."/>
            <person name="Borenstein D."/>
            <person name="Chapman S.B."/>
            <person name="Chen Z."/>
            <person name="Engels R."/>
            <person name="Freedman E."/>
            <person name="Gellesch M."/>
            <person name="Goldberg J."/>
            <person name="Griggs A."/>
            <person name="Gujja S."/>
            <person name="Heilman E.R."/>
            <person name="Heiman D."/>
            <person name="Hepburn T."/>
            <person name="Howarth C."/>
            <person name="Jen D."/>
            <person name="Larson L."/>
            <person name="Lewis B."/>
            <person name="Mehta T."/>
            <person name="Park D."/>
            <person name="Pearson M."/>
            <person name="Richards J."/>
            <person name="Roberts A."/>
            <person name="Saif S."/>
            <person name="Shea T."/>
            <person name="Shenoy N."/>
            <person name="Sisk P."/>
            <person name="Stolte C."/>
            <person name="Sykes S."/>
            <person name="Walk T."/>
            <person name="White J."/>
            <person name="Yandava C."/>
            <person name="Haas B."/>
            <person name="Henn M.R."/>
            <person name="Nusbaum C."/>
            <person name="Birren B."/>
        </authorList>
    </citation>
    <scope>NUCLEOTIDE SEQUENCE</scope>
</reference>
<comment type="subcellular location">
    <subcellularLocation>
        <location evidence="1">Nucleus</location>
    </subcellularLocation>
</comment>
<dbReference type="AlphaFoldDB" id="J9EU26"/>
<evidence type="ECO:0000259" key="4">
    <source>
        <dbReference type="Pfam" id="PF00808"/>
    </source>
</evidence>
<dbReference type="OMA" id="KDRELMP"/>
<dbReference type="PANTHER" id="PTHR10252:SF5">
    <property type="entry name" value="DR1-ASSOCIATED COREPRESSOR"/>
    <property type="match status" value="1"/>
</dbReference>
<evidence type="ECO:0000313" key="5">
    <source>
        <dbReference type="EMBL" id="EJW86066.1"/>
    </source>
</evidence>
<evidence type="ECO:0000256" key="1">
    <source>
        <dbReference type="ARBA" id="ARBA00004123"/>
    </source>
</evidence>
<gene>
    <name evidence="6" type="ORF">WBA_LOCUS1950</name>
    <name evidence="5" type="ORF">WUBG_03021</name>
</gene>
<dbReference type="EMBL" id="UYWW01000473">
    <property type="protein sequence ID" value="VDM08564.1"/>
    <property type="molecule type" value="Genomic_DNA"/>
</dbReference>
<dbReference type="GO" id="GO:0017054">
    <property type="term" value="C:negative cofactor 2 complex"/>
    <property type="evidence" value="ECO:0007669"/>
    <property type="project" value="TreeGrafter"/>
</dbReference>
<dbReference type="GO" id="GO:0016251">
    <property type="term" value="F:RNA polymerase II general transcription initiation factor activity"/>
    <property type="evidence" value="ECO:0007669"/>
    <property type="project" value="TreeGrafter"/>
</dbReference>
<feature type="region of interest" description="Disordered" evidence="3">
    <location>
        <begin position="301"/>
        <end position="327"/>
    </location>
</feature>
<dbReference type="Gene3D" id="1.10.20.10">
    <property type="entry name" value="Histone, subunit A"/>
    <property type="match status" value="1"/>
</dbReference>
<dbReference type="EMBL" id="ADBV01000883">
    <property type="protein sequence ID" value="EJW86066.1"/>
    <property type="molecule type" value="Genomic_DNA"/>
</dbReference>
<feature type="compositionally biased region" description="Low complexity" evidence="3">
    <location>
        <begin position="301"/>
        <end position="320"/>
    </location>
</feature>
<feature type="region of interest" description="Disordered" evidence="3">
    <location>
        <begin position="211"/>
        <end position="247"/>
    </location>
</feature>
<sequence>MMNVKSSGNSEYVGPCSSGMTSLGVVPAPIRKRRFSSAKIQPAKMDRFSGYAFKVMFLALHPVSRCKVTTFKGRISSQSDQTRVKRVMQSDDEIGRMVASVPVAVGRAMEHFAEKLLETAAQCVLYSSSRTLSPSHIKQAVMQTPHFKFLESLVREIPLPPSAGSEVHWKTDLADQPSFSGFYPPGPATDSSCHMGMSMLAAQIGLPKLPSSGNLLSTKKRQNNGEVDGNETKPKRGRPRKMKREEKCVDDDGLLLDERPLSRVTDINALSNGIVLSDRELMPPPNVLPIRVLASTAFVDNNRNSPSTSLLSSSKMNNNSEQRQSAV</sequence>
<feature type="domain" description="Transcription factor CBF/NF-Y/archaeal histone" evidence="4">
    <location>
        <begin position="82"/>
        <end position="141"/>
    </location>
</feature>
<dbReference type="Pfam" id="PF00808">
    <property type="entry name" value="CBFD_NFYB_HMF"/>
    <property type="match status" value="1"/>
</dbReference>
<dbReference type="OrthoDB" id="653904at2759"/>
<evidence type="ECO:0000313" key="6">
    <source>
        <dbReference type="EMBL" id="VDM08564.1"/>
    </source>
</evidence>
<keyword evidence="8" id="KW-1185">Reference proteome</keyword>
<dbReference type="FunCoup" id="J9EU26">
    <property type="interactions" value="182"/>
</dbReference>
<dbReference type="InterPro" id="IPR003958">
    <property type="entry name" value="CBFA_NFYB_domain"/>
</dbReference>
<evidence type="ECO:0000313" key="7">
    <source>
        <dbReference type="Proteomes" id="UP000004810"/>
    </source>
</evidence>
<accession>J9EU26</accession>
<evidence type="ECO:0000313" key="8">
    <source>
        <dbReference type="Proteomes" id="UP000270924"/>
    </source>
</evidence>
<dbReference type="InterPro" id="IPR009072">
    <property type="entry name" value="Histone-fold"/>
</dbReference>
<name>J9EU26_WUCBA</name>
<organism evidence="5 7">
    <name type="scientific">Wuchereria bancrofti</name>
    <dbReference type="NCBI Taxonomy" id="6293"/>
    <lineage>
        <taxon>Eukaryota</taxon>
        <taxon>Metazoa</taxon>
        <taxon>Ecdysozoa</taxon>
        <taxon>Nematoda</taxon>
        <taxon>Chromadorea</taxon>
        <taxon>Rhabditida</taxon>
        <taxon>Spirurina</taxon>
        <taxon>Spiruromorpha</taxon>
        <taxon>Filarioidea</taxon>
        <taxon>Onchocercidae</taxon>
        <taxon>Wuchereria</taxon>
    </lineage>
</organism>
<protein>
    <recommendedName>
        <fullName evidence="4">Transcription factor CBF/NF-Y/archaeal histone domain-containing protein</fullName>
    </recommendedName>
</protein>
<dbReference type="PANTHER" id="PTHR10252">
    <property type="entry name" value="HISTONE-LIKE TRANSCRIPTION FACTOR CCAAT-RELATED"/>
    <property type="match status" value="1"/>
</dbReference>
<reference evidence="7" key="2">
    <citation type="submission" date="2012-08" db="EMBL/GenBank/DDBJ databases">
        <title>The Genome Sequence of Wuchereria bancrofti.</title>
        <authorList>
            <person name="Nutman T.B."/>
            <person name="Fink D.L."/>
            <person name="Russ C."/>
            <person name="Young S."/>
            <person name="Zeng Q."/>
            <person name="Koehrsen M."/>
            <person name="Alvarado L."/>
            <person name="Berlin A."/>
            <person name="Chapman S.B."/>
            <person name="Chen Z."/>
            <person name="Freedman E."/>
            <person name="Gellesch M."/>
            <person name="Goldberg J."/>
            <person name="Griggs A."/>
            <person name="Gujja S."/>
            <person name="Heilman E.R."/>
            <person name="Heiman D."/>
            <person name="Hepburn T."/>
            <person name="Howarth C."/>
            <person name="Jen D."/>
            <person name="Larson L."/>
            <person name="Lewis B."/>
            <person name="Mehta T."/>
            <person name="Park D."/>
            <person name="Pearson M."/>
            <person name="Roberts A."/>
            <person name="Saif S."/>
            <person name="Shea T."/>
            <person name="Shenoy N."/>
            <person name="Sisk P."/>
            <person name="Stolte C."/>
            <person name="Sykes S."/>
            <person name="Walk T."/>
            <person name="White J."/>
            <person name="Yandava C."/>
            <person name="Haas B."/>
            <person name="Henn M.R."/>
            <person name="Nusbaum C."/>
            <person name="Birren B."/>
        </authorList>
    </citation>
    <scope>NUCLEOTIDE SEQUENCE [LARGE SCALE GENOMIC DNA]</scope>
    <source>
        <strain evidence="7">NA</strain>
    </source>
</reference>
<proteinExistence type="predicted"/>
<evidence type="ECO:0000256" key="2">
    <source>
        <dbReference type="ARBA" id="ARBA00023242"/>
    </source>
</evidence>
<evidence type="ECO:0000256" key="3">
    <source>
        <dbReference type="SAM" id="MobiDB-lite"/>
    </source>
</evidence>
<keyword evidence="2" id="KW-0539">Nucleus</keyword>
<reference evidence="6 8" key="3">
    <citation type="submission" date="2018-11" db="EMBL/GenBank/DDBJ databases">
        <authorList>
            <consortium name="Pathogen Informatics"/>
        </authorList>
    </citation>
    <scope>NUCLEOTIDE SEQUENCE [LARGE SCALE GENOMIC DNA]</scope>
</reference>
<dbReference type="InterPro" id="IPR050568">
    <property type="entry name" value="Transcr_DNA_Rep_Reg"/>
</dbReference>
<dbReference type="GO" id="GO:0001046">
    <property type="term" value="F:core promoter sequence-specific DNA binding"/>
    <property type="evidence" value="ECO:0007669"/>
    <property type="project" value="TreeGrafter"/>
</dbReference>
<dbReference type="CDD" id="cd22906">
    <property type="entry name" value="HFD_DRAP1"/>
    <property type="match status" value="1"/>
</dbReference>
<dbReference type="SUPFAM" id="SSF47113">
    <property type="entry name" value="Histone-fold"/>
    <property type="match status" value="1"/>
</dbReference>
<dbReference type="GO" id="GO:0046982">
    <property type="term" value="F:protein heterodimerization activity"/>
    <property type="evidence" value="ECO:0007669"/>
    <property type="project" value="InterPro"/>
</dbReference>
<dbReference type="Proteomes" id="UP000270924">
    <property type="component" value="Unassembled WGS sequence"/>
</dbReference>
<dbReference type="InParanoid" id="J9EU26"/>